<evidence type="ECO:0000259" key="6">
    <source>
        <dbReference type="PROSITE" id="PS50262"/>
    </source>
</evidence>
<keyword evidence="3 5" id="KW-1133">Transmembrane helix</keyword>
<evidence type="ECO:0000256" key="5">
    <source>
        <dbReference type="SAM" id="Phobius"/>
    </source>
</evidence>
<feature type="domain" description="G-protein coupled receptors family 1 profile" evidence="6">
    <location>
        <begin position="1"/>
        <end position="211"/>
    </location>
</feature>
<keyword evidence="4 5" id="KW-0472">Membrane</keyword>
<dbReference type="Proteomes" id="UP000676336">
    <property type="component" value="Unassembled WGS sequence"/>
</dbReference>
<dbReference type="PROSITE" id="PS50262">
    <property type="entry name" value="G_PROTEIN_RECEP_F1_2"/>
    <property type="match status" value="1"/>
</dbReference>
<keyword evidence="2 5" id="KW-0812">Transmembrane</keyword>
<evidence type="ECO:0000256" key="1">
    <source>
        <dbReference type="ARBA" id="ARBA00004370"/>
    </source>
</evidence>
<organism evidence="7 13">
    <name type="scientific">Rotaria magnacalcarata</name>
    <dbReference type="NCBI Taxonomy" id="392030"/>
    <lineage>
        <taxon>Eukaryota</taxon>
        <taxon>Metazoa</taxon>
        <taxon>Spiralia</taxon>
        <taxon>Gnathifera</taxon>
        <taxon>Rotifera</taxon>
        <taxon>Eurotatoria</taxon>
        <taxon>Bdelloidea</taxon>
        <taxon>Philodinida</taxon>
        <taxon>Philodinidae</taxon>
        <taxon>Rotaria</taxon>
    </lineage>
</organism>
<evidence type="ECO:0000313" key="11">
    <source>
        <dbReference type="EMBL" id="CAF3969304.1"/>
    </source>
</evidence>
<dbReference type="EMBL" id="CAJOBJ010100486">
    <property type="protein sequence ID" value="CAF4585227.1"/>
    <property type="molecule type" value="Genomic_DNA"/>
</dbReference>
<dbReference type="Proteomes" id="UP000663834">
    <property type="component" value="Unassembled WGS sequence"/>
</dbReference>
<dbReference type="GO" id="GO:0016020">
    <property type="term" value="C:membrane"/>
    <property type="evidence" value="ECO:0007669"/>
    <property type="project" value="UniProtKB-SubCell"/>
</dbReference>
<dbReference type="AlphaFoldDB" id="A0A815VIK9"/>
<dbReference type="Pfam" id="PF00001">
    <property type="entry name" value="7tm_1"/>
    <property type="match status" value="1"/>
</dbReference>
<gene>
    <name evidence="11" type="ORF">BYL167_LOCUS11987</name>
    <name evidence="7" type="ORF">CJN711_LOCUS29040</name>
    <name evidence="12" type="ORF">GIL414_LOCUS38252</name>
    <name evidence="8" type="ORF">KQP761_LOCUS29426</name>
    <name evidence="9" type="ORF">MBJ925_LOCUS7565</name>
    <name evidence="10" type="ORF">SMN809_LOCUS9616</name>
</gene>
<sequence length="241" mass="28379">MADISNRVFLQIHCISLDFLLRVFLTMDQWLNACVATERAVTVIKATYFHKEKSKRIAKIIIAGLLIFIIGTSIHDPVYRRIIDEQNDDEKRTWCIVTYPRGLTVYNSMVQTFHFLAPFMINVVSAVILIATKSRRQTAVQTRRTYRELLQAQFRQHQYLFTGPVLLVILGLPRLIMSFVLKCMKSKNDAWYFSIGYFISFLPPMLTFVIFILTSKFYKREFHESLTIYLSRMKRHLQFNT</sequence>
<evidence type="ECO:0000256" key="3">
    <source>
        <dbReference type="ARBA" id="ARBA00022989"/>
    </source>
</evidence>
<dbReference type="InterPro" id="IPR000276">
    <property type="entry name" value="GPCR_Rhodpsn"/>
</dbReference>
<dbReference type="Proteomes" id="UP000681967">
    <property type="component" value="Unassembled WGS sequence"/>
</dbReference>
<comment type="subcellular location">
    <subcellularLocation>
        <location evidence="1">Membrane</location>
    </subcellularLocation>
</comment>
<dbReference type="OrthoDB" id="10015248at2759"/>
<dbReference type="EMBL" id="CAJOBI010003142">
    <property type="protein sequence ID" value="CAF3957770.1"/>
    <property type="molecule type" value="Genomic_DNA"/>
</dbReference>
<name>A0A815VIK9_9BILA</name>
<dbReference type="SUPFAM" id="SSF81321">
    <property type="entry name" value="Family A G protein-coupled receptor-like"/>
    <property type="match status" value="1"/>
</dbReference>
<evidence type="ECO:0000313" key="9">
    <source>
        <dbReference type="EMBL" id="CAF1986687.1"/>
    </source>
</evidence>
<dbReference type="InterPro" id="IPR017452">
    <property type="entry name" value="GPCR_Rhodpsn_7TM"/>
</dbReference>
<evidence type="ECO:0000313" key="13">
    <source>
        <dbReference type="Proteomes" id="UP000663855"/>
    </source>
</evidence>
<feature type="transmembrane region" description="Helical" evidence="5">
    <location>
        <begin position="159"/>
        <end position="179"/>
    </location>
</feature>
<dbReference type="EMBL" id="CAJOBH010003872">
    <property type="protein sequence ID" value="CAF3969304.1"/>
    <property type="molecule type" value="Genomic_DNA"/>
</dbReference>
<evidence type="ECO:0000256" key="4">
    <source>
        <dbReference type="ARBA" id="ARBA00023136"/>
    </source>
</evidence>
<proteinExistence type="predicted"/>
<protein>
    <recommendedName>
        <fullName evidence="6">G-protein coupled receptors family 1 profile domain-containing protein</fullName>
    </recommendedName>
</protein>
<accession>A0A815VIK9</accession>
<evidence type="ECO:0000256" key="2">
    <source>
        <dbReference type="ARBA" id="ARBA00022692"/>
    </source>
</evidence>
<evidence type="ECO:0000313" key="7">
    <source>
        <dbReference type="EMBL" id="CAF1530934.1"/>
    </source>
</evidence>
<reference evidence="7" key="1">
    <citation type="submission" date="2021-02" db="EMBL/GenBank/DDBJ databases">
        <authorList>
            <person name="Nowell W R."/>
        </authorList>
    </citation>
    <scope>NUCLEOTIDE SEQUENCE</scope>
</reference>
<evidence type="ECO:0000313" key="10">
    <source>
        <dbReference type="EMBL" id="CAF3957770.1"/>
    </source>
</evidence>
<dbReference type="Proteomes" id="UP000663824">
    <property type="component" value="Unassembled WGS sequence"/>
</dbReference>
<dbReference type="Gene3D" id="1.20.1070.10">
    <property type="entry name" value="Rhodopsin 7-helix transmembrane proteins"/>
    <property type="match status" value="1"/>
</dbReference>
<dbReference type="Proteomes" id="UP000681720">
    <property type="component" value="Unassembled WGS sequence"/>
</dbReference>
<dbReference type="GO" id="GO:0004930">
    <property type="term" value="F:G protein-coupled receptor activity"/>
    <property type="evidence" value="ECO:0007669"/>
    <property type="project" value="InterPro"/>
</dbReference>
<dbReference type="EMBL" id="CAJNOV010013726">
    <property type="protein sequence ID" value="CAF1530934.1"/>
    <property type="molecule type" value="Genomic_DNA"/>
</dbReference>
<feature type="transmembrane region" description="Helical" evidence="5">
    <location>
        <begin position="113"/>
        <end position="131"/>
    </location>
</feature>
<evidence type="ECO:0000313" key="12">
    <source>
        <dbReference type="EMBL" id="CAF4585227.1"/>
    </source>
</evidence>
<feature type="transmembrane region" description="Helical" evidence="5">
    <location>
        <begin position="57"/>
        <end position="75"/>
    </location>
</feature>
<dbReference type="EMBL" id="CAJNRE010002636">
    <property type="protein sequence ID" value="CAF1986687.1"/>
    <property type="molecule type" value="Genomic_DNA"/>
</dbReference>
<dbReference type="Proteomes" id="UP000663855">
    <property type="component" value="Unassembled WGS sequence"/>
</dbReference>
<evidence type="ECO:0000313" key="8">
    <source>
        <dbReference type="EMBL" id="CAF1648186.1"/>
    </source>
</evidence>
<dbReference type="EMBL" id="CAJNOW010016163">
    <property type="protein sequence ID" value="CAF1648186.1"/>
    <property type="molecule type" value="Genomic_DNA"/>
</dbReference>
<comment type="caution">
    <text evidence="7">The sequence shown here is derived from an EMBL/GenBank/DDBJ whole genome shotgun (WGS) entry which is preliminary data.</text>
</comment>
<feature type="transmembrane region" description="Helical" evidence="5">
    <location>
        <begin position="191"/>
        <end position="213"/>
    </location>
</feature>